<evidence type="ECO:0000256" key="1">
    <source>
        <dbReference type="SAM" id="Phobius"/>
    </source>
</evidence>
<evidence type="ECO:0000313" key="3">
    <source>
        <dbReference type="Proteomes" id="UP001620461"/>
    </source>
</evidence>
<feature type="transmembrane region" description="Helical" evidence="1">
    <location>
        <begin position="185"/>
        <end position="204"/>
    </location>
</feature>
<keyword evidence="3" id="KW-1185">Reference proteome</keyword>
<feature type="transmembrane region" description="Helical" evidence="1">
    <location>
        <begin position="225"/>
        <end position="245"/>
    </location>
</feature>
<reference evidence="2 3" key="1">
    <citation type="submission" date="2020-10" db="EMBL/GenBank/DDBJ databases">
        <title>Phylogeny of dyella-like bacteria.</title>
        <authorList>
            <person name="Fu J."/>
        </authorList>
    </citation>
    <scope>NUCLEOTIDE SEQUENCE [LARGE SCALE GENOMIC DNA]</scope>
    <source>
        <strain evidence="2 3">JP1</strain>
    </source>
</reference>
<evidence type="ECO:0008006" key="4">
    <source>
        <dbReference type="Google" id="ProtNLM"/>
    </source>
</evidence>
<gene>
    <name evidence="2" type="ORF">ISP15_15975</name>
</gene>
<feature type="transmembrane region" description="Helical" evidence="1">
    <location>
        <begin position="293"/>
        <end position="313"/>
    </location>
</feature>
<dbReference type="Proteomes" id="UP001620461">
    <property type="component" value="Unassembled WGS sequence"/>
</dbReference>
<feature type="transmembrane region" description="Helical" evidence="1">
    <location>
        <begin position="43"/>
        <end position="68"/>
    </location>
</feature>
<dbReference type="EMBL" id="JADIKJ010000018">
    <property type="protein sequence ID" value="MFK2901837.1"/>
    <property type="molecule type" value="Genomic_DNA"/>
</dbReference>
<dbReference type="RefSeq" id="WP_404548700.1">
    <property type="nucleotide sequence ID" value="NZ_JADIKJ010000018.1"/>
</dbReference>
<evidence type="ECO:0000313" key="2">
    <source>
        <dbReference type="EMBL" id="MFK2901837.1"/>
    </source>
</evidence>
<organism evidence="2 3">
    <name type="scientific">Dyella jejuensis</name>
    <dbReference type="NCBI Taxonomy" id="1432009"/>
    <lineage>
        <taxon>Bacteria</taxon>
        <taxon>Pseudomonadati</taxon>
        <taxon>Pseudomonadota</taxon>
        <taxon>Gammaproteobacteria</taxon>
        <taxon>Lysobacterales</taxon>
        <taxon>Rhodanobacteraceae</taxon>
        <taxon>Dyella</taxon>
    </lineage>
</organism>
<dbReference type="PANTHER" id="PTHR43044">
    <property type="match status" value="1"/>
</dbReference>
<keyword evidence="1" id="KW-0472">Membrane</keyword>
<feature type="transmembrane region" description="Helical" evidence="1">
    <location>
        <begin position="80"/>
        <end position="99"/>
    </location>
</feature>
<proteinExistence type="predicted"/>
<feature type="transmembrane region" description="Helical" evidence="1">
    <location>
        <begin position="153"/>
        <end position="173"/>
    </location>
</feature>
<sequence length="358" mass="39601">MTRRMTRASAFGFAVPAALLVAGFVFAAGHLRHALLVYLASWLFLLGAVLGSMALLMIHTLTGGAWGVRLGHELRAAIRLIPYTALAVIPLLLGMHTLFPWLRQHVPVDDPYLYHQQWYLNTAGLVGRTLVVFALWIGMAYGLIRRRTINQRFAAAGLIVMLLTVTIAAVDWVMSLVPYWHSTDIGLLLFTSQLLIAFALAVLVRLVRSAPSARAPSRTLRDFGNLLLVMVMGWAYVSFIDYLTAWIAEQPHETAWYVPRLLTDWWWLGVALACMGFGIPFFTLLLGKAKASWRALCAIAALSLFAQWINLVWLVLPSASVHGVALAWTDPLICIGLLGLGALGYRVRLSGRAREDEA</sequence>
<feature type="transmembrane region" description="Helical" evidence="1">
    <location>
        <begin position="325"/>
        <end position="345"/>
    </location>
</feature>
<accession>A0ABW8JPT5</accession>
<feature type="transmembrane region" description="Helical" evidence="1">
    <location>
        <begin position="119"/>
        <end position="141"/>
    </location>
</feature>
<keyword evidence="1" id="KW-1133">Transmembrane helix</keyword>
<comment type="caution">
    <text evidence="2">The sequence shown here is derived from an EMBL/GenBank/DDBJ whole genome shotgun (WGS) entry which is preliminary data.</text>
</comment>
<keyword evidence="1" id="KW-0812">Transmembrane</keyword>
<protein>
    <recommendedName>
        <fullName evidence="4">Quinol:cytochrome c oxidoreductase quinone-binding subunit 2</fullName>
    </recommendedName>
</protein>
<name>A0ABW8JPT5_9GAMM</name>
<feature type="transmembrane region" description="Helical" evidence="1">
    <location>
        <begin position="265"/>
        <end position="286"/>
    </location>
</feature>
<dbReference type="PANTHER" id="PTHR43044:SF1">
    <property type="entry name" value="QUINOL:CYTOCHROME C OXIDOREDUCTASE QUINONE-BINDING SUBUNIT 2"/>
    <property type="match status" value="1"/>
</dbReference>